<feature type="domain" description="Glycosyl transferase family 1" evidence="1">
    <location>
        <begin position="178"/>
        <end position="345"/>
    </location>
</feature>
<organism evidence="3 4">
    <name type="scientific">Luteibacter rhizovicinus</name>
    <dbReference type="NCBI Taxonomy" id="242606"/>
    <lineage>
        <taxon>Bacteria</taxon>
        <taxon>Pseudomonadati</taxon>
        <taxon>Pseudomonadota</taxon>
        <taxon>Gammaproteobacteria</taxon>
        <taxon>Lysobacterales</taxon>
        <taxon>Rhodanobacteraceae</taxon>
        <taxon>Luteibacter</taxon>
    </lineage>
</organism>
<sequence>MNITHVVESLARGGLERMVIELVKLQHREGHRCQVICLFDAGSLAHELEELGIPVTACGKQEGIDMRALGRVRELVRAHGTRILHTHNAVAHYQAVLATCGLRLRVINTRHGMGGNRRARRREWFYRRALVRTNAVVAVCEAARSDAVRRGIVPRSKALVVPNGIDVGSFPTTTTAMRERLKRILLLPDHAQIIGTVGRLNWAKDQVNLIRAFRHVHDRRPDSALVLIGDGELREELEQYAVAEGVGGSVHFLGDRNDVRELLQGLDLFVLSSISEGYSMALLEACATGLPIIATDVGGNSEIVFDGRTGHLVPARDACALAEGMLELLRDEPQARRFGVAARDWVERHGSLAAMASRYGALYDDLPCDGRIIGSAA</sequence>
<evidence type="ECO:0000313" key="3">
    <source>
        <dbReference type="EMBL" id="TCV97616.1"/>
    </source>
</evidence>
<feature type="domain" description="Glycosyltransferase subfamily 4-like N-terminal" evidence="2">
    <location>
        <begin position="13"/>
        <end position="167"/>
    </location>
</feature>
<gene>
    <name evidence="3" type="ORF">EC912_101633</name>
</gene>
<evidence type="ECO:0000259" key="2">
    <source>
        <dbReference type="Pfam" id="PF13439"/>
    </source>
</evidence>
<name>A0A4R3YYD3_9GAMM</name>
<dbReference type="EMBL" id="SMCS01000001">
    <property type="protein sequence ID" value="TCV97616.1"/>
    <property type="molecule type" value="Genomic_DNA"/>
</dbReference>
<evidence type="ECO:0000259" key="1">
    <source>
        <dbReference type="Pfam" id="PF00534"/>
    </source>
</evidence>
<dbReference type="InterPro" id="IPR001296">
    <property type="entry name" value="Glyco_trans_1"/>
</dbReference>
<dbReference type="Pfam" id="PF00534">
    <property type="entry name" value="Glycos_transf_1"/>
    <property type="match status" value="1"/>
</dbReference>
<dbReference type="Gene3D" id="3.40.50.2000">
    <property type="entry name" value="Glycogen Phosphorylase B"/>
    <property type="match status" value="2"/>
</dbReference>
<protein>
    <submittedName>
        <fullName evidence="3">Glycosyltransferase involved in cell wall biosynthesis</fullName>
    </submittedName>
</protein>
<dbReference type="SUPFAM" id="SSF53756">
    <property type="entry name" value="UDP-Glycosyltransferase/glycogen phosphorylase"/>
    <property type="match status" value="1"/>
</dbReference>
<comment type="caution">
    <text evidence="3">The sequence shown here is derived from an EMBL/GenBank/DDBJ whole genome shotgun (WGS) entry which is preliminary data.</text>
</comment>
<dbReference type="AlphaFoldDB" id="A0A4R3YYD3"/>
<dbReference type="GO" id="GO:0016757">
    <property type="term" value="F:glycosyltransferase activity"/>
    <property type="evidence" value="ECO:0007669"/>
    <property type="project" value="InterPro"/>
</dbReference>
<reference evidence="3 4" key="1">
    <citation type="submission" date="2019-03" db="EMBL/GenBank/DDBJ databases">
        <title>Above-ground endophytic microbial communities from plants in different locations in the United States.</title>
        <authorList>
            <person name="Frank C."/>
        </authorList>
    </citation>
    <scope>NUCLEOTIDE SEQUENCE [LARGE SCALE GENOMIC DNA]</scope>
    <source>
        <strain evidence="3 4">LP_13_YM</strain>
    </source>
</reference>
<dbReference type="Pfam" id="PF13439">
    <property type="entry name" value="Glyco_transf_4"/>
    <property type="match status" value="1"/>
</dbReference>
<dbReference type="InterPro" id="IPR028098">
    <property type="entry name" value="Glyco_trans_4-like_N"/>
</dbReference>
<keyword evidence="4" id="KW-1185">Reference proteome</keyword>
<dbReference type="PANTHER" id="PTHR12526">
    <property type="entry name" value="GLYCOSYLTRANSFERASE"/>
    <property type="match status" value="1"/>
</dbReference>
<accession>A0A4R3YYD3</accession>
<proteinExistence type="predicted"/>
<evidence type="ECO:0000313" key="4">
    <source>
        <dbReference type="Proteomes" id="UP000295645"/>
    </source>
</evidence>
<dbReference type="PANTHER" id="PTHR12526:SF634">
    <property type="entry name" value="BLL3361 PROTEIN"/>
    <property type="match status" value="1"/>
</dbReference>
<dbReference type="GO" id="GO:1901135">
    <property type="term" value="P:carbohydrate derivative metabolic process"/>
    <property type="evidence" value="ECO:0007669"/>
    <property type="project" value="UniProtKB-ARBA"/>
</dbReference>
<dbReference type="Proteomes" id="UP000295645">
    <property type="component" value="Unassembled WGS sequence"/>
</dbReference>
<keyword evidence="3" id="KW-0808">Transferase</keyword>
<dbReference type="OrthoDB" id="5290958at2"/>
<dbReference type="RefSeq" id="WP_132141661.1">
    <property type="nucleotide sequence ID" value="NZ_SMCS01000001.1"/>
</dbReference>